<evidence type="ECO:0000256" key="2">
    <source>
        <dbReference type="ARBA" id="ARBA00002869"/>
    </source>
</evidence>
<evidence type="ECO:0000256" key="5">
    <source>
        <dbReference type="ARBA" id="ARBA00011245"/>
    </source>
</evidence>
<comment type="pathway">
    <text evidence="3">Porphyrin-containing compound metabolism; protoporphyrin-IX biosynthesis; coproporphyrinogen-III from 5-aminolevulinate: step 2/4.</text>
</comment>
<sequence length="317" mass="35592">MEKKVIRIGTRDSQLALWQAKKVQQLLEEAGNETELVPVKSEGDLDLVTPLYAMGVQGVFTKTLDAFLLSNKIDIAVHSMKDVPTQLAQGIVQAAVLPRADVHDILVLKTNHWEKKENNWERKNNEIPFHIGTGSVRRKAQWLNKYPDSKLDNLRGNVQTRLRKLEENEWDGAIFAAAGLDRVSLLPENSFALDWMLPAPAQGAIMIVCRQEEVSTKSICASMNHEPTALCVRVERDFLRTLMGGCSTPIGAYAYIADAKIHFKGNILSPDGKHKQEIELRDEYHINSDIGMRAAKELLKKGAGSIIEEIRQFEKDN</sequence>
<evidence type="ECO:0000259" key="10">
    <source>
        <dbReference type="Pfam" id="PF01379"/>
    </source>
</evidence>
<dbReference type="AlphaFoldDB" id="A0A2W5F2P5"/>
<evidence type="ECO:0000259" key="11">
    <source>
        <dbReference type="Pfam" id="PF03900"/>
    </source>
</evidence>
<dbReference type="EMBL" id="QFOI01000068">
    <property type="protein sequence ID" value="PZP50425.1"/>
    <property type="molecule type" value="Genomic_DNA"/>
</dbReference>
<evidence type="ECO:0000256" key="1">
    <source>
        <dbReference type="ARBA" id="ARBA00001916"/>
    </source>
</evidence>
<evidence type="ECO:0000256" key="8">
    <source>
        <dbReference type="ARBA" id="ARBA00048169"/>
    </source>
</evidence>
<dbReference type="InterPro" id="IPR022419">
    <property type="entry name" value="Porphobilin_deaminase_cofac_BS"/>
</dbReference>
<dbReference type="GO" id="GO:0005737">
    <property type="term" value="C:cytoplasm"/>
    <property type="evidence" value="ECO:0007669"/>
    <property type="project" value="UniProtKB-UniRule"/>
</dbReference>
<dbReference type="PIRSF" id="PIRSF001438">
    <property type="entry name" value="4pyrrol_synth_OHMeBilane_synth"/>
    <property type="match status" value="1"/>
</dbReference>
<dbReference type="PANTHER" id="PTHR11557">
    <property type="entry name" value="PORPHOBILINOGEN DEAMINASE"/>
    <property type="match status" value="1"/>
</dbReference>
<dbReference type="EC" id="2.5.1.61" evidence="9"/>
<dbReference type="PANTHER" id="PTHR11557:SF0">
    <property type="entry name" value="PORPHOBILINOGEN DEAMINASE"/>
    <property type="match status" value="1"/>
</dbReference>
<dbReference type="NCBIfam" id="TIGR00212">
    <property type="entry name" value="hemC"/>
    <property type="match status" value="1"/>
</dbReference>
<evidence type="ECO:0000256" key="4">
    <source>
        <dbReference type="ARBA" id="ARBA00005638"/>
    </source>
</evidence>
<comment type="similarity">
    <text evidence="4">Belongs to the HMBS family.</text>
</comment>
<dbReference type="InterPro" id="IPR000860">
    <property type="entry name" value="HemC"/>
</dbReference>
<comment type="cofactor">
    <cofactor evidence="1">
        <name>dipyrromethane</name>
        <dbReference type="ChEBI" id="CHEBI:60342"/>
    </cofactor>
</comment>
<comment type="catalytic activity">
    <reaction evidence="8">
        <text>4 porphobilinogen + H2O = hydroxymethylbilane + 4 NH4(+)</text>
        <dbReference type="Rhea" id="RHEA:13185"/>
        <dbReference type="ChEBI" id="CHEBI:15377"/>
        <dbReference type="ChEBI" id="CHEBI:28938"/>
        <dbReference type="ChEBI" id="CHEBI:57845"/>
        <dbReference type="ChEBI" id="CHEBI:58126"/>
        <dbReference type="EC" id="2.5.1.61"/>
    </reaction>
</comment>
<dbReference type="PROSITE" id="PS00533">
    <property type="entry name" value="PORPHOBILINOGEN_DEAM"/>
    <property type="match status" value="1"/>
</dbReference>
<dbReference type="SUPFAM" id="SSF54782">
    <property type="entry name" value="Porphobilinogen deaminase (hydroxymethylbilane synthase), C-terminal domain"/>
    <property type="match status" value="1"/>
</dbReference>
<name>A0A2W5F2P5_9SPHI</name>
<feature type="domain" description="Porphobilinogen deaminase N-terminal" evidence="10">
    <location>
        <begin position="6"/>
        <end position="216"/>
    </location>
</feature>
<evidence type="ECO:0000256" key="9">
    <source>
        <dbReference type="NCBIfam" id="TIGR00212"/>
    </source>
</evidence>
<dbReference type="Pfam" id="PF03900">
    <property type="entry name" value="Porphobil_deamC"/>
    <property type="match status" value="1"/>
</dbReference>
<dbReference type="PRINTS" id="PR00151">
    <property type="entry name" value="PORPHBDMNASE"/>
</dbReference>
<dbReference type="InterPro" id="IPR022417">
    <property type="entry name" value="Porphobilin_deaminase_N"/>
</dbReference>
<gene>
    <name evidence="12" type="ORF">DI598_05620</name>
</gene>
<proteinExistence type="inferred from homology"/>
<evidence type="ECO:0000313" key="12">
    <source>
        <dbReference type="EMBL" id="PZP50425.1"/>
    </source>
</evidence>
<dbReference type="Pfam" id="PF01379">
    <property type="entry name" value="Porphobil_deam"/>
    <property type="match status" value="1"/>
</dbReference>
<comment type="caution">
    <text evidence="12">The sequence shown here is derived from an EMBL/GenBank/DDBJ whole genome shotgun (WGS) entry which is preliminary data.</text>
</comment>
<dbReference type="InterPro" id="IPR022418">
    <property type="entry name" value="Porphobilinogen_deaminase_C"/>
</dbReference>
<dbReference type="Gene3D" id="3.40.190.10">
    <property type="entry name" value="Periplasmic binding protein-like II"/>
    <property type="match status" value="2"/>
</dbReference>
<protein>
    <recommendedName>
        <fullName evidence="9">Hydroxymethylbilane synthase</fullName>
        <ecNumber evidence="9">2.5.1.61</ecNumber>
    </recommendedName>
</protein>
<dbReference type="Gene3D" id="3.30.160.40">
    <property type="entry name" value="Porphobilinogen deaminase, C-terminal domain"/>
    <property type="match status" value="1"/>
</dbReference>
<dbReference type="InterPro" id="IPR036803">
    <property type="entry name" value="Porphobilinogen_deaminase_C_sf"/>
</dbReference>
<dbReference type="SUPFAM" id="SSF53850">
    <property type="entry name" value="Periplasmic binding protein-like II"/>
    <property type="match status" value="1"/>
</dbReference>
<evidence type="ECO:0000256" key="3">
    <source>
        <dbReference type="ARBA" id="ARBA00004735"/>
    </source>
</evidence>
<dbReference type="GO" id="GO:0006783">
    <property type="term" value="P:heme biosynthetic process"/>
    <property type="evidence" value="ECO:0007669"/>
    <property type="project" value="TreeGrafter"/>
</dbReference>
<feature type="domain" description="Porphobilinogen deaminase C-terminal" evidence="11">
    <location>
        <begin position="229"/>
        <end position="300"/>
    </location>
</feature>
<keyword evidence="6" id="KW-0808">Transferase</keyword>
<dbReference type="Proteomes" id="UP000249645">
    <property type="component" value="Unassembled WGS sequence"/>
</dbReference>
<reference evidence="12 13" key="1">
    <citation type="submission" date="2017-11" db="EMBL/GenBank/DDBJ databases">
        <title>Infants hospitalized years apart are colonized by the same room-sourced microbial strains.</title>
        <authorList>
            <person name="Brooks B."/>
            <person name="Olm M.R."/>
            <person name="Firek B.A."/>
            <person name="Baker R."/>
            <person name="Thomas B.C."/>
            <person name="Morowitz M.J."/>
            <person name="Banfield J.F."/>
        </authorList>
    </citation>
    <scope>NUCLEOTIDE SEQUENCE [LARGE SCALE GENOMIC DNA]</scope>
    <source>
        <strain evidence="12">S2_009_000_R2_76</strain>
    </source>
</reference>
<evidence type="ECO:0000256" key="6">
    <source>
        <dbReference type="ARBA" id="ARBA00022679"/>
    </source>
</evidence>
<comment type="subunit">
    <text evidence="5">Monomer.</text>
</comment>
<keyword evidence="7" id="KW-0627">Porphyrin biosynthesis</keyword>
<accession>A0A2W5F2P5</accession>
<dbReference type="GO" id="GO:0004418">
    <property type="term" value="F:hydroxymethylbilane synthase activity"/>
    <property type="evidence" value="ECO:0007669"/>
    <property type="project" value="UniProtKB-UniRule"/>
</dbReference>
<evidence type="ECO:0000313" key="13">
    <source>
        <dbReference type="Proteomes" id="UP000249645"/>
    </source>
</evidence>
<evidence type="ECO:0000256" key="7">
    <source>
        <dbReference type="ARBA" id="ARBA00023244"/>
    </source>
</evidence>
<organism evidence="12 13">
    <name type="scientific">Pseudopedobacter saltans</name>
    <dbReference type="NCBI Taxonomy" id="151895"/>
    <lineage>
        <taxon>Bacteria</taxon>
        <taxon>Pseudomonadati</taxon>
        <taxon>Bacteroidota</taxon>
        <taxon>Sphingobacteriia</taxon>
        <taxon>Sphingobacteriales</taxon>
        <taxon>Sphingobacteriaceae</taxon>
        <taxon>Pseudopedobacter</taxon>
    </lineage>
</organism>
<comment type="function">
    <text evidence="2">Tetrapolymerization of the monopyrrole PBG into the hydroxymethylbilane pre-uroporphyrinogen in several discrete steps.</text>
</comment>
<dbReference type="CDD" id="cd13647">
    <property type="entry name" value="PBP2_PBGD_2"/>
    <property type="match status" value="1"/>
</dbReference>